<dbReference type="SMART" id="SM00267">
    <property type="entry name" value="GGDEF"/>
    <property type="match status" value="1"/>
</dbReference>
<keyword evidence="6" id="KW-1185">Reference proteome</keyword>
<dbReference type="InterPro" id="IPR000160">
    <property type="entry name" value="GGDEF_dom"/>
</dbReference>
<dbReference type="STRING" id="39495.SAMN02745111_01885"/>
<protein>
    <submittedName>
        <fullName evidence="5">Diguanylate cyclase (GGDEF) domain-containing protein</fullName>
    </submittedName>
</protein>
<evidence type="ECO:0000256" key="2">
    <source>
        <dbReference type="ARBA" id="ARBA00023125"/>
    </source>
</evidence>
<keyword evidence="3" id="KW-0804">Transcription</keyword>
<dbReference type="OrthoDB" id="56125at2"/>
<dbReference type="InterPro" id="IPR043128">
    <property type="entry name" value="Rev_trsase/Diguanyl_cyclase"/>
</dbReference>
<dbReference type="Gene3D" id="3.40.50.2300">
    <property type="match status" value="2"/>
</dbReference>
<evidence type="ECO:0000256" key="3">
    <source>
        <dbReference type="ARBA" id="ARBA00023163"/>
    </source>
</evidence>
<dbReference type="GO" id="GO:0000976">
    <property type="term" value="F:transcription cis-regulatory region binding"/>
    <property type="evidence" value="ECO:0007669"/>
    <property type="project" value="TreeGrafter"/>
</dbReference>
<dbReference type="RefSeq" id="WP_078766729.1">
    <property type="nucleotide sequence ID" value="NZ_FUXZ01000011.1"/>
</dbReference>
<proteinExistence type="predicted"/>
<dbReference type="PROSITE" id="PS50887">
    <property type="entry name" value="GGDEF"/>
    <property type="match status" value="1"/>
</dbReference>
<keyword evidence="2" id="KW-0238">DNA-binding</keyword>
<organism evidence="5 6">
    <name type="scientific">Eubacterium uniforme</name>
    <dbReference type="NCBI Taxonomy" id="39495"/>
    <lineage>
        <taxon>Bacteria</taxon>
        <taxon>Bacillati</taxon>
        <taxon>Bacillota</taxon>
        <taxon>Clostridia</taxon>
        <taxon>Eubacteriales</taxon>
        <taxon>Eubacteriaceae</taxon>
        <taxon>Eubacterium</taxon>
    </lineage>
</organism>
<sequence>MKRKIAVFTNGWNDDYLEFALEGIRRRANEDKIDIFIFMEYTSYDNNEKDKIGELNILNLPDLKDFDGVLLLGNTLNTANENAILREKILQTKVPSLCLEYQLEDINCIRTENYNGMKELMEHMINLHNVKDVFYISGPSDNAESNERYQAVVDTMKKYGLKMNPDNVFDGCWSYAIVEENIPKIVKSLDKLPDAFICANDSMALATCIALEKIGISVPQDVRVTGFDNLMSGNYFSPMLTSVDRGWNERSYQAMDSLINLINGSPDFGDKLYDSKFDLGESCGCSMGDEGKKIQKKARMRAFSIPVERTIFDWHLIGIDDAVSKVKTVDDIHKGFSKLWESSHNYEGNEFYICLDQNFVDSMVKDVDSKSEGYSDSLDVIYGMKDGQTIDRTSISLKELVPNHNPDSSESEMYLFIPLHSGAECLGYYVCKNHISTIKDFYLNSLTRHISSGLERARQNIQLENLNKILEDMSVRDELTGLYNRMGYEKIVIPYLNDLRSSKKKSIIMVADINRMKVINDEFGHLQGDAAIRIIAYVLKSTVPANWKTVRYGGDEYVMIGECDNEKDVEVVKNEIINKAKNMAKELALPFKLSVSVGYVIVDIEDKVGNEEYFRMADEAMYEMKQKAHREA</sequence>
<name>A0A1T4VX17_9FIRM</name>
<keyword evidence="1" id="KW-0805">Transcription regulation</keyword>
<dbReference type="SUPFAM" id="SSF55073">
    <property type="entry name" value="Nucleotide cyclase"/>
    <property type="match status" value="1"/>
</dbReference>
<dbReference type="GO" id="GO:0003700">
    <property type="term" value="F:DNA-binding transcription factor activity"/>
    <property type="evidence" value="ECO:0007669"/>
    <property type="project" value="TreeGrafter"/>
</dbReference>
<dbReference type="AlphaFoldDB" id="A0A1T4VX17"/>
<dbReference type="CDD" id="cd06267">
    <property type="entry name" value="PBP1_LacI_sugar_binding-like"/>
    <property type="match status" value="1"/>
</dbReference>
<dbReference type="PANTHER" id="PTHR30146:SF24">
    <property type="entry name" value="XYLOSE OPERON REGULATORY PROTEIN"/>
    <property type="match status" value="1"/>
</dbReference>
<dbReference type="InterPro" id="IPR028082">
    <property type="entry name" value="Peripla_BP_I"/>
</dbReference>
<evidence type="ECO:0000313" key="5">
    <source>
        <dbReference type="EMBL" id="SKA69560.1"/>
    </source>
</evidence>
<evidence type="ECO:0000259" key="4">
    <source>
        <dbReference type="PROSITE" id="PS50887"/>
    </source>
</evidence>
<dbReference type="NCBIfam" id="TIGR00254">
    <property type="entry name" value="GGDEF"/>
    <property type="match status" value="1"/>
</dbReference>
<reference evidence="5 6" key="1">
    <citation type="submission" date="2017-02" db="EMBL/GenBank/DDBJ databases">
        <authorList>
            <person name="Peterson S.W."/>
        </authorList>
    </citation>
    <scope>NUCLEOTIDE SEQUENCE [LARGE SCALE GENOMIC DNA]</scope>
    <source>
        <strain evidence="5 6">ATCC 35992</strain>
    </source>
</reference>
<dbReference type="SUPFAM" id="SSF53822">
    <property type="entry name" value="Periplasmic binding protein-like I"/>
    <property type="match status" value="1"/>
</dbReference>
<dbReference type="PANTHER" id="PTHR30146">
    <property type="entry name" value="LACI-RELATED TRANSCRIPTIONAL REPRESSOR"/>
    <property type="match status" value="1"/>
</dbReference>
<dbReference type="InterPro" id="IPR046335">
    <property type="entry name" value="LacI/GalR-like_sensor"/>
</dbReference>
<dbReference type="Gene3D" id="3.30.70.270">
    <property type="match status" value="1"/>
</dbReference>
<accession>A0A1T4VX17</accession>
<evidence type="ECO:0000313" key="6">
    <source>
        <dbReference type="Proteomes" id="UP000190814"/>
    </source>
</evidence>
<dbReference type="CDD" id="cd01949">
    <property type="entry name" value="GGDEF"/>
    <property type="match status" value="1"/>
</dbReference>
<dbReference type="InterPro" id="IPR029787">
    <property type="entry name" value="Nucleotide_cyclase"/>
</dbReference>
<dbReference type="Pfam" id="PF00990">
    <property type="entry name" value="GGDEF"/>
    <property type="match status" value="1"/>
</dbReference>
<dbReference type="EMBL" id="FUXZ01000011">
    <property type="protein sequence ID" value="SKA69560.1"/>
    <property type="molecule type" value="Genomic_DNA"/>
</dbReference>
<evidence type="ECO:0000256" key="1">
    <source>
        <dbReference type="ARBA" id="ARBA00023015"/>
    </source>
</evidence>
<gene>
    <name evidence="5" type="ORF">SAMN02745111_01885</name>
</gene>
<dbReference type="Pfam" id="PF13377">
    <property type="entry name" value="Peripla_BP_3"/>
    <property type="match status" value="1"/>
</dbReference>
<feature type="domain" description="GGDEF" evidence="4">
    <location>
        <begin position="504"/>
        <end position="632"/>
    </location>
</feature>
<dbReference type="Proteomes" id="UP000190814">
    <property type="component" value="Unassembled WGS sequence"/>
</dbReference>